<dbReference type="RefSeq" id="WP_181471666.1">
    <property type="nucleotide sequence ID" value="NZ_JACEFG010000001.1"/>
</dbReference>
<protein>
    <submittedName>
        <fullName evidence="2">Uncharacterized protein</fullName>
    </submittedName>
</protein>
<dbReference type="AlphaFoldDB" id="A0A838CRC0"/>
<feature type="transmembrane region" description="Helical" evidence="1">
    <location>
        <begin position="38"/>
        <end position="61"/>
    </location>
</feature>
<name>A0A838CRC0_9BACI</name>
<keyword evidence="1" id="KW-0472">Membrane</keyword>
<organism evidence="2 3">
    <name type="scientific">Halobacillus locisalis</name>
    <dbReference type="NCBI Taxonomy" id="220753"/>
    <lineage>
        <taxon>Bacteria</taxon>
        <taxon>Bacillati</taxon>
        <taxon>Bacillota</taxon>
        <taxon>Bacilli</taxon>
        <taxon>Bacillales</taxon>
        <taxon>Bacillaceae</taxon>
        <taxon>Halobacillus</taxon>
    </lineage>
</organism>
<dbReference type="EMBL" id="JACEFG010000001">
    <property type="protein sequence ID" value="MBA2174682.1"/>
    <property type="molecule type" value="Genomic_DNA"/>
</dbReference>
<gene>
    <name evidence="2" type="ORF">H0266_07130</name>
</gene>
<evidence type="ECO:0000256" key="1">
    <source>
        <dbReference type="SAM" id="Phobius"/>
    </source>
</evidence>
<keyword evidence="1" id="KW-0812">Transmembrane</keyword>
<keyword evidence="3" id="KW-1185">Reference proteome</keyword>
<proteinExistence type="predicted"/>
<sequence length="62" mass="7078">MINLFLGIMMLGILGLFIWSYAFDPNNGLVVSFSKKKFVFTLTIILLLTLYLLSTGIYHTFL</sequence>
<keyword evidence="1" id="KW-1133">Transmembrane helix</keyword>
<dbReference type="Proteomes" id="UP000571017">
    <property type="component" value="Unassembled WGS sequence"/>
</dbReference>
<evidence type="ECO:0000313" key="3">
    <source>
        <dbReference type="Proteomes" id="UP000571017"/>
    </source>
</evidence>
<evidence type="ECO:0000313" key="2">
    <source>
        <dbReference type="EMBL" id="MBA2174682.1"/>
    </source>
</evidence>
<comment type="caution">
    <text evidence="2">The sequence shown here is derived from an EMBL/GenBank/DDBJ whole genome shotgun (WGS) entry which is preliminary data.</text>
</comment>
<accession>A0A838CRC0</accession>
<reference evidence="2 3" key="1">
    <citation type="journal article" date="2004" name="Extremophiles">
        <title>Halobacillus locisalis sp. nov., a halophilic bacterium isolated from a marine solar saltern of the Yellow Sea in Korea.</title>
        <authorList>
            <person name="Yoon J.H."/>
            <person name="Kang K.H."/>
            <person name="Oh T.K."/>
            <person name="Park Y.H."/>
        </authorList>
    </citation>
    <scope>NUCLEOTIDE SEQUENCE [LARGE SCALE GENOMIC DNA]</scope>
    <source>
        <strain evidence="2 3">KCTC 3788</strain>
    </source>
</reference>